<feature type="compositionally biased region" description="Low complexity" evidence="12">
    <location>
        <begin position="25"/>
        <end position="38"/>
    </location>
</feature>
<proteinExistence type="inferred from homology"/>
<dbReference type="PROSITE" id="PS00599">
    <property type="entry name" value="AA_TRANSFER_CLASS_2"/>
    <property type="match status" value="1"/>
</dbReference>
<organism evidence="14 15">
    <name type="scientific">Cercospora zeae-maydis SCOH1-5</name>
    <dbReference type="NCBI Taxonomy" id="717836"/>
    <lineage>
        <taxon>Eukaryota</taxon>
        <taxon>Fungi</taxon>
        <taxon>Dikarya</taxon>
        <taxon>Ascomycota</taxon>
        <taxon>Pezizomycotina</taxon>
        <taxon>Dothideomycetes</taxon>
        <taxon>Dothideomycetidae</taxon>
        <taxon>Mycosphaerellales</taxon>
        <taxon>Mycosphaerellaceae</taxon>
        <taxon>Cercospora</taxon>
    </lineage>
</organism>
<evidence type="ECO:0000256" key="1">
    <source>
        <dbReference type="ARBA" id="ARBA00001933"/>
    </source>
</evidence>
<evidence type="ECO:0000256" key="3">
    <source>
        <dbReference type="ARBA" id="ARBA00005029"/>
    </source>
</evidence>
<evidence type="ECO:0000256" key="12">
    <source>
        <dbReference type="SAM" id="MobiDB-lite"/>
    </source>
</evidence>
<feature type="region of interest" description="Disordered" evidence="12">
    <location>
        <begin position="88"/>
        <end position="145"/>
    </location>
</feature>
<dbReference type="Gene3D" id="3.90.1150.10">
    <property type="entry name" value="Aspartate Aminotransferase, domain 1"/>
    <property type="match status" value="1"/>
</dbReference>
<keyword evidence="15" id="KW-1185">Reference proteome</keyword>
<evidence type="ECO:0000256" key="5">
    <source>
        <dbReference type="ARBA" id="ARBA00022679"/>
    </source>
</evidence>
<accession>A0A6A6FF91</accession>
<dbReference type="Proteomes" id="UP000799539">
    <property type="component" value="Unassembled WGS sequence"/>
</dbReference>
<evidence type="ECO:0000313" key="14">
    <source>
        <dbReference type="EMBL" id="KAF2212061.1"/>
    </source>
</evidence>
<evidence type="ECO:0000256" key="11">
    <source>
        <dbReference type="RuleBase" id="RU910713"/>
    </source>
</evidence>
<dbReference type="GO" id="GO:0003870">
    <property type="term" value="F:5-aminolevulinate synthase activity"/>
    <property type="evidence" value="ECO:0007669"/>
    <property type="project" value="UniProtKB-EC"/>
</dbReference>
<keyword evidence="11" id="KW-0496">Mitochondrion</keyword>
<evidence type="ECO:0000256" key="6">
    <source>
        <dbReference type="ARBA" id="ARBA00022898"/>
    </source>
</evidence>
<comment type="pathway">
    <text evidence="3 11">Porphyrin-containing compound metabolism; protoporphyrin-IX biosynthesis; 5-aminolevulinate from glycine: step 1/1.</text>
</comment>
<dbReference type="GO" id="GO:0030170">
    <property type="term" value="F:pyridoxal phosphate binding"/>
    <property type="evidence" value="ECO:0007669"/>
    <property type="project" value="UniProtKB-UniRule"/>
</dbReference>
<dbReference type="GO" id="GO:0006782">
    <property type="term" value="P:protoporphyrinogen IX biosynthetic process"/>
    <property type="evidence" value="ECO:0007669"/>
    <property type="project" value="UniProtKB-UniRule"/>
</dbReference>
<keyword evidence="8 11" id="KW-0012">Acyltransferase</keyword>
<dbReference type="PANTHER" id="PTHR13693:SF102">
    <property type="entry name" value="2-AMINO-3-KETOBUTYRATE COENZYME A LIGASE, MITOCHONDRIAL"/>
    <property type="match status" value="1"/>
</dbReference>
<dbReference type="FunFam" id="3.40.640.10:FF:000006">
    <property type="entry name" value="5-aminolevulinate synthase, mitochondrial"/>
    <property type="match status" value="1"/>
</dbReference>
<dbReference type="InterPro" id="IPR010961">
    <property type="entry name" value="4pyrrol_synth_NH2levulA_synth"/>
</dbReference>
<dbReference type="InterPro" id="IPR001917">
    <property type="entry name" value="Aminotrans_II_pyridoxalP_BS"/>
</dbReference>
<evidence type="ECO:0000313" key="15">
    <source>
        <dbReference type="Proteomes" id="UP000799539"/>
    </source>
</evidence>
<evidence type="ECO:0000256" key="9">
    <source>
        <dbReference type="ARBA" id="ARBA00047654"/>
    </source>
</evidence>
<comment type="subcellular location">
    <subcellularLocation>
        <location evidence="11">Mitochondrion matrix</location>
    </subcellularLocation>
</comment>
<comment type="similarity">
    <text evidence="4 10">Belongs to the class-II pyridoxal-phosphate-dependent aminotransferase family.</text>
</comment>
<dbReference type="EMBL" id="ML992674">
    <property type="protein sequence ID" value="KAF2212061.1"/>
    <property type="molecule type" value="Genomic_DNA"/>
</dbReference>
<feature type="region of interest" description="Disordered" evidence="12">
    <location>
        <begin position="25"/>
        <end position="45"/>
    </location>
</feature>
<keyword evidence="5 11" id="KW-0808">Transferase</keyword>
<comment type="catalytic activity">
    <reaction evidence="9 11">
        <text>succinyl-CoA + glycine + H(+) = 5-aminolevulinate + CO2 + CoA</text>
        <dbReference type="Rhea" id="RHEA:12921"/>
        <dbReference type="ChEBI" id="CHEBI:15378"/>
        <dbReference type="ChEBI" id="CHEBI:16526"/>
        <dbReference type="ChEBI" id="CHEBI:57287"/>
        <dbReference type="ChEBI" id="CHEBI:57292"/>
        <dbReference type="ChEBI" id="CHEBI:57305"/>
        <dbReference type="ChEBI" id="CHEBI:356416"/>
        <dbReference type="EC" id="2.3.1.37"/>
    </reaction>
</comment>
<dbReference type="UniPathway" id="UPA00251">
    <property type="reaction ID" value="UER00375"/>
</dbReference>
<dbReference type="PANTHER" id="PTHR13693">
    <property type="entry name" value="CLASS II AMINOTRANSFERASE/8-AMINO-7-OXONONANOATE SYNTHASE"/>
    <property type="match status" value="1"/>
</dbReference>
<comment type="function">
    <text evidence="2">Catalyzes the synthesis of 5-aminolevulinate (ALA) from succinyl-CoA and glycine, the first and rate-limiting step in heme biosynthesis.</text>
</comment>
<sequence length="626" mass="67809">MEALMVKSRAMCPFLNKTSPATLRSLSTSTSTSVPQTAPGGGAMSNLQTIARRCPIMGKALSVRSAQLGNTVLAGAFGGSRAYHSKVPRANLHTTADNKARAVESPRVRTEGPLYARQPVEPAQQTQQNPITDRYARPPPPPQSERFDYDAFYQNELDKKHKDKSYRYFNNINRLAQEFPRAHMSARDERVDVWCSNDYLGMGRNPQVLKRMHETLDMYGSGAGGTRNISGHNQHAMSLEATCAKLHAKEAALVFSSCYVANDATLATLGSKMKDCVILSDSMNHASMIQGIRHSGAKKIVFKHNDVADLEAKLASLPGHVPKIIAFESVYSMCGSVGPIAEICDLADKYGAITFLDEVHAVGMYGPNGAGVAEHLDYEVYANGGNTKGTVMDRIDIITGTLGKAYGCVGGYIAGSAKMVDTVRSLAPGFIFTTSLPPATMAGAETAINYQIEYQGDRRLQQLHTRAVKAALDAKDIPVIPNPSHIIPVLVGNAEVAKKASDLLLEKHKIYVQAINYPTVPVGQERLRITPTPGHVKEFRDHLVQALDSVFNELKIKRTSDWAAEGGFIGVGEKSPEPVEPLWTDSQLGLEEVYRELNSGEGAHGVLERVLNTANAEARQAVAAAA</sequence>
<dbReference type="InterPro" id="IPR015422">
    <property type="entry name" value="PyrdxlP-dep_Trfase_small"/>
</dbReference>
<dbReference type="InterPro" id="IPR015421">
    <property type="entry name" value="PyrdxlP-dep_Trfase_major"/>
</dbReference>
<dbReference type="EC" id="2.3.1.37" evidence="11"/>
<evidence type="ECO:0000256" key="10">
    <source>
        <dbReference type="RuleBase" id="RU003693"/>
    </source>
</evidence>
<dbReference type="CDD" id="cd06454">
    <property type="entry name" value="KBL_like"/>
    <property type="match status" value="1"/>
</dbReference>
<evidence type="ECO:0000256" key="7">
    <source>
        <dbReference type="ARBA" id="ARBA00023133"/>
    </source>
</evidence>
<dbReference type="OrthoDB" id="10263824at2759"/>
<dbReference type="Gene3D" id="3.40.640.10">
    <property type="entry name" value="Type I PLP-dependent aspartate aminotransferase-like (Major domain)"/>
    <property type="match status" value="1"/>
</dbReference>
<dbReference type="Pfam" id="PF00155">
    <property type="entry name" value="Aminotran_1_2"/>
    <property type="match status" value="1"/>
</dbReference>
<comment type="cofactor">
    <cofactor evidence="1 10">
        <name>pyridoxal 5'-phosphate</name>
        <dbReference type="ChEBI" id="CHEBI:597326"/>
    </cofactor>
</comment>
<dbReference type="GO" id="GO:0005759">
    <property type="term" value="C:mitochondrial matrix"/>
    <property type="evidence" value="ECO:0007669"/>
    <property type="project" value="UniProtKB-SubCell"/>
</dbReference>
<dbReference type="InterPro" id="IPR050087">
    <property type="entry name" value="AON_synthase_class-II"/>
</dbReference>
<keyword evidence="7 11" id="KW-0350">Heme biosynthesis</keyword>
<dbReference type="AlphaFoldDB" id="A0A6A6FF91"/>
<dbReference type="InterPro" id="IPR004839">
    <property type="entry name" value="Aminotransferase_I/II_large"/>
</dbReference>
<dbReference type="InterPro" id="IPR015424">
    <property type="entry name" value="PyrdxlP-dep_Trfase"/>
</dbReference>
<evidence type="ECO:0000256" key="4">
    <source>
        <dbReference type="ARBA" id="ARBA00008392"/>
    </source>
</evidence>
<evidence type="ECO:0000259" key="13">
    <source>
        <dbReference type="Pfam" id="PF00155"/>
    </source>
</evidence>
<dbReference type="SUPFAM" id="SSF53383">
    <property type="entry name" value="PLP-dependent transferases"/>
    <property type="match status" value="1"/>
</dbReference>
<dbReference type="NCBIfam" id="TIGR01821">
    <property type="entry name" value="5aminolev_synth"/>
    <property type="match status" value="1"/>
</dbReference>
<keyword evidence="6 10" id="KW-0663">Pyridoxal phosphate</keyword>
<feature type="domain" description="Aminotransferase class I/classII large" evidence="13">
    <location>
        <begin position="194"/>
        <end position="547"/>
    </location>
</feature>
<reference evidence="14" key="1">
    <citation type="journal article" date="2020" name="Stud. Mycol.">
        <title>101 Dothideomycetes genomes: a test case for predicting lifestyles and emergence of pathogens.</title>
        <authorList>
            <person name="Haridas S."/>
            <person name="Albert R."/>
            <person name="Binder M."/>
            <person name="Bloem J."/>
            <person name="Labutti K."/>
            <person name="Salamov A."/>
            <person name="Andreopoulos B."/>
            <person name="Baker S."/>
            <person name="Barry K."/>
            <person name="Bills G."/>
            <person name="Bluhm B."/>
            <person name="Cannon C."/>
            <person name="Castanera R."/>
            <person name="Culley D."/>
            <person name="Daum C."/>
            <person name="Ezra D."/>
            <person name="Gonzalez J."/>
            <person name="Henrissat B."/>
            <person name="Kuo A."/>
            <person name="Liang C."/>
            <person name="Lipzen A."/>
            <person name="Lutzoni F."/>
            <person name="Magnuson J."/>
            <person name="Mondo S."/>
            <person name="Nolan M."/>
            <person name="Ohm R."/>
            <person name="Pangilinan J."/>
            <person name="Park H.-J."/>
            <person name="Ramirez L."/>
            <person name="Alfaro M."/>
            <person name="Sun H."/>
            <person name="Tritt A."/>
            <person name="Yoshinaga Y."/>
            <person name="Zwiers L.-H."/>
            <person name="Turgeon B."/>
            <person name="Goodwin S."/>
            <person name="Spatafora J."/>
            <person name="Crous P."/>
            <person name="Grigoriev I."/>
        </authorList>
    </citation>
    <scope>NUCLEOTIDE SEQUENCE</scope>
    <source>
        <strain evidence="14">SCOH1-5</strain>
    </source>
</reference>
<evidence type="ECO:0000256" key="2">
    <source>
        <dbReference type="ARBA" id="ARBA00003076"/>
    </source>
</evidence>
<evidence type="ECO:0000256" key="8">
    <source>
        <dbReference type="ARBA" id="ARBA00023315"/>
    </source>
</evidence>
<name>A0A6A6FF91_9PEZI</name>
<protein>
    <recommendedName>
        <fullName evidence="11">5-aminolevulinate synthase</fullName>
        <ecNumber evidence="11">2.3.1.37</ecNumber>
    </recommendedName>
    <alternativeName>
        <fullName evidence="11">5-aminolevulinic acid synthase</fullName>
    </alternativeName>
    <alternativeName>
        <fullName evidence="11">Delta-ALA synthase</fullName>
    </alternativeName>
    <alternativeName>
        <fullName evidence="11">Delta-aminolevulinate synthase</fullName>
    </alternativeName>
</protein>
<feature type="compositionally biased region" description="Basic and acidic residues" evidence="12">
    <location>
        <begin position="96"/>
        <end position="110"/>
    </location>
</feature>
<gene>
    <name evidence="14" type="ORF">CERZMDRAFT_42240</name>
</gene>